<evidence type="ECO:0000313" key="2">
    <source>
        <dbReference type="EMBL" id="MBG9985789.1"/>
    </source>
</evidence>
<name>A0ABS0LR76_9LACT</name>
<keyword evidence="1" id="KW-1133">Transmembrane helix</keyword>
<keyword evidence="1" id="KW-0812">Transmembrane</keyword>
<sequence length="93" mass="10888">MPLKMTDLLLIIIVIFSVLGLQVFLSMKKEKYFGLILPILIGIYSVYNVLTSDFYSEMTSRYYRYSSIVQACIPSILLLVVYFICRFVRNKKE</sequence>
<evidence type="ECO:0000313" key="3">
    <source>
        <dbReference type="Proteomes" id="UP000721415"/>
    </source>
</evidence>
<comment type="caution">
    <text evidence="2">The sequence shown here is derived from an EMBL/GenBank/DDBJ whole genome shotgun (WGS) entry which is preliminary data.</text>
</comment>
<keyword evidence="3" id="KW-1185">Reference proteome</keyword>
<dbReference type="EMBL" id="JACBXQ010000001">
    <property type="protein sequence ID" value="MBG9985789.1"/>
    <property type="molecule type" value="Genomic_DNA"/>
</dbReference>
<protein>
    <submittedName>
        <fullName evidence="2">Uncharacterized protein</fullName>
    </submittedName>
</protein>
<feature type="transmembrane region" description="Helical" evidence="1">
    <location>
        <begin position="62"/>
        <end position="85"/>
    </location>
</feature>
<reference evidence="2 3" key="1">
    <citation type="submission" date="2020-07" db="EMBL/GenBank/DDBJ databases">
        <title>Facklamia lactis sp. nov., isolated from raw milk.</title>
        <authorList>
            <person name="Doll E.V."/>
            <person name="Huptas C."/>
            <person name="Staib L."/>
            <person name="Wenning M."/>
            <person name="Scherer S."/>
        </authorList>
    </citation>
    <scope>NUCLEOTIDE SEQUENCE [LARGE SCALE GENOMIC DNA]</scope>
    <source>
        <strain evidence="2 3">DSM 111018</strain>
    </source>
</reference>
<organism evidence="2 3">
    <name type="scientific">Facklamia lactis</name>
    <dbReference type="NCBI Taxonomy" id="2749967"/>
    <lineage>
        <taxon>Bacteria</taxon>
        <taxon>Bacillati</taxon>
        <taxon>Bacillota</taxon>
        <taxon>Bacilli</taxon>
        <taxon>Lactobacillales</taxon>
        <taxon>Aerococcaceae</taxon>
        <taxon>Facklamia</taxon>
    </lineage>
</organism>
<proteinExistence type="predicted"/>
<dbReference type="Proteomes" id="UP000721415">
    <property type="component" value="Unassembled WGS sequence"/>
</dbReference>
<feature type="transmembrane region" description="Helical" evidence="1">
    <location>
        <begin position="32"/>
        <end position="50"/>
    </location>
</feature>
<gene>
    <name evidence="2" type="ORF">HZY91_02645</name>
</gene>
<accession>A0ABS0LR76</accession>
<dbReference type="RefSeq" id="WP_197114421.1">
    <property type="nucleotide sequence ID" value="NZ_JACBXQ010000001.1"/>
</dbReference>
<keyword evidence="1" id="KW-0472">Membrane</keyword>
<evidence type="ECO:0000256" key="1">
    <source>
        <dbReference type="SAM" id="Phobius"/>
    </source>
</evidence>
<feature type="transmembrane region" description="Helical" evidence="1">
    <location>
        <begin position="6"/>
        <end position="25"/>
    </location>
</feature>